<evidence type="ECO:0000313" key="2">
    <source>
        <dbReference type="Proteomes" id="UP000187251"/>
    </source>
</evidence>
<sequence>MTHQLKPVPNVGGGVGIGASTPPALPAEIPAAPMTLTAAERKVWNHVTQALLDVGLIHRTDALVLAVICRTFTRWVAAEKQLSDYAAAHGGDYMVTTPNGYVQPHQIFHVASKLKKELLQWLPEAALTIPSFQKATAVAAGGGQGSLFEDDPVEQHRQRKIAAGMRAV</sequence>
<comment type="caution">
    <text evidence="1">The sequence shown here is derived from an EMBL/GenBank/DDBJ whole genome shotgun (WGS) entry which is preliminary data.</text>
</comment>
<gene>
    <name evidence="1" type="ORF">BIZ92_10385</name>
</gene>
<dbReference type="Pfam" id="PF05119">
    <property type="entry name" value="Terminase_4"/>
    <property type="match status" value="1"/>
</dbReference>
<protein>
    <recommendedName>
        <fullName evidence="3">Phage terminase small subunit P27 family</fullName>
    </recommendedName>
</protein>
<dbReference type="Proteomes" id="UP000187251">
    <property type="component" value="Unassembled WGS sequence"/>
</dbReference>
<reference evidence="1 2" key="1">
    <citation type="submission" date="2016-09" db="EMBL/GenBank/DDBJ databases">
        <title>Phylogenomics of Achromobacter.</title>
        <authorList>
            <person name="Jeukens J."/>
            <person name="Freschi L."/>
            <person name="Vincent A.T."/>
            <person name="Emond-Rheault J.-G."/>
            <person name="Kukavica-Ibrulj I."/>
            <person name="Charette S.J."/>
            <person name="Levesque R.C."/>
        </authorList>
    </citation>
    <scope>NUCLEOTIDE SEQUENCE [LARGE SCALE GENOMIC DNA]</scope>
    <source>
        <strain evidence="1 2">AUS488</strain>
    </source>
</reference>
<name>A0A1R1JV58_ALCXX</name>
<accession>A0A1R1JV58</accession>
<dbReference type="InterPro" id="IPR006448">
    <property type="entry name" value="Phage_term_ssu_P27"/>
</dbReference>
<evidence type="ECO:0000313" key="1">
    <source>
        <dbReference type="EMBL" id="OMG87996.1"/>
    </source>
</evidence>
<evidence type="ECO:0008006" key="3">
    <source>
        <dbReference type="Google" id="ProtNLM"/>
    </source>
</evidence>
<proteinExistence type="predicted"/>
<organism evidence="1 2">
    <name type="scientific">Alcaligenes xylosoxydans xylosoxydans</name>
    <name type="common">Achromobacter xylosoxidans</name>
    <dbReference type="NCBI Taxonomy" id="85698"/>
    <lineage>
        <taxon>Bacteria</taxon>
        <taxon>Pseudomonadati</taxon>
        <taxon>Pseudomonadota</taxon>
        <taxon>Betaproteobacteria</taxon>
        <taxon>Burkholderiales</taxon>
        <taxon>Alcaligenaceae</taxon>
        <taxon>Achromobacter</taxon>
    </lineage>
</organism>
<dbReference type="OrthoDB" id="7000289at2"/>
<dbReference type="EMBL" id="MJMN01000013">
    <property type="protein sequence ID" value="OMG87996.1"/>
    <property type="molecule type" value="Genomic_DNA"/>
</dbReference>
<dbReference type="AlphaFoldDB" id="A0A1R1JV58"/>
<dbReference type="RefSeq" id="WP_076412047.1">
    <property type="nucleotide sequence ID" value="NZ_MJMN01000013.1"/>
</dbReference>